<dbReference type="SMART" id="SM00432">
    <property type="entry name" value="MADS"/>
    <property type="match status" value="1"/>
</dbReference>
<dbReference type="Proteomes" id="UP001190926">
    <property type="component" value="Unassembled WGS sequence"/>
</dbReference>
<evidence type="ECO:0000256" key="4">
    <source>
        <dbReference type="ARBA" id="ARBA00023163"/>
    </source>
</evidence>
<evidence type="ECO:0000313" key="8">
    <source>
        <dbReference type="Proteomes" id="UP001190926"/>
    </source>
</evidence>
<accession>A0AAD4IWP9</accession>
<dbReference type="Pfam" id="PF00319">
    <property type="entry name" value="SRF-TF"/>
    <property type="match status" value="1"/>
</dbReference>
<dbReference type="GO" id="GO:0046983">
    <property type="term" value="F:protein dimerization activity"/>
    <property type="evidence" value="ECO:0007669"/>
    <property type="project" value="InterPro"/>
</dbReference>
<protein>
    <recommendedName>
        <fullName evidence="6">MADS-box domain-containing protein</fullName>
    </recommendedName>
</protein>
<keyword evidence="5" id="KW-0539">Nucleus</keyword>
<dbReference type="InterPro" id="IPR036879">
    <property type="entry name" value="TF_MADSbox_sf"/>
</dbReference>
<dbReference type="PANTHER" id="PTHR11945:SF534">
    <property type="entry name" value="MYOCYTE-SPECIFIC ENHANCER FACTOR 2"/>
    <property type="match status" value="1"/>
</dbReference>
<gene>
    <name evidence="7" type="ORF">C2S53_012192</name>
</gene>
<evidence type="ECO:0000259" key="6">
    <source>
        <dbReference type="PROSITE" id="PS50066"/>
    </source>
</evidence>
<proteinExistence type="predicted"/>
<evidence type="ECO:0000256" key="2">
    <source>
        <dbReference type="ARBA" id="ARBA00023015"/>
    </source>
</evidence>
<dbReference type="GO" id="GO:0000981">
    <property type="term" value="F:DNA-binding transcription factor activity, RNA polymerase II-specific"/>
    <property type="evidence" value="ECO:0007669"/>
    <property type="project" value="InterPro"/>
</dbReference>
<dbReference type="EMBL" id="SDAM02001101">
    <property type="protein sequence ID" value="KAH6822977.1"/>
    <property type="molecule type" value="Genomic_DNA"/>
</dbReference>
<dbReference type="CDD" id="cd00266">
    <property type="entry name" value="MADS_SRF_like"/>
    <property type="match status" value="1"/>
</dbReference>
<dbReference type="GO" id="GO:0000978">
    <property type="term" value="F:RNA polymerase II cis-regulatory region sequence-specific DNA binding"/>
    <property type="evidence" value="ECO:0007669"/>
    <property type="project" value="TreeGrafter"/>
</dbReference>
<comment type="subcellular location">
    <subcellularLocation>
        <location evidence="1">Nucleus</location>
    </subcellularLocation>
</comment>
<evidence type="ECO:0000313" key="7">
    <source>
        <dbReference type="EMBL" id="KAH6822977.1"/>
    </source>
</evidence>
<dbReference type="GO" id="GO:0005634">
    <property type="term" value="C:nucleus"/>
    <property type="evidence" value="ECO:0007669"/>
    <property type="project" value="UniProtKB-SubCell"/>
</dbReference>
<keyword evidence="3" id="KW-0238">DNA-binding</keyword>
<dbReference type="PROSITE" id="PS50066">
    <property type="entry name" value="MADS_BOX_2"/>
    <property type="match status" value="1"/>
</dbReference>
<dbReference type="PANTHER" id="PTHR11945">
    <property type="entry name" value="MADS BOX PROTEIN"/>
    <property type="match status" value="1"/>
</dbReference>
<keyword evidence="2" id="KW-0805">Transcription regulation</keyword>
<dbReference type="SUPFAM" id="SSF55455">
    <property type="entry name" value="SRF-like"/>
    <property type="match status" value="1"/>
</dbReference>
<evidence type="ECO:0000256" key="3">
    <source>
        <dbReference type="ARBA" id="ARBA00023125"/>
    </source>
</evidence>
<keyword evidence="4" id="KW-0804">Transcription</keyword>
<dbReference type="Gene3D" id="3.40.1810.10">
    <property type="entry name" value="Transcription factor, MADS-box"/>
    <property type="match status" value="1"/>
</dbReference>
<dbReference type="AlphaFoldDB" id="A0AAD4IWP9"/>
<dbReference type="GO" id="GO:0045944">
    <property type="term" value="P:positive regulation of transcription by RNA polymerase II"/>
    <property type="evidence" value="ECO:0007669"/>
    <property type="project" value="InterPro"/>
</dbReference>
<keyword evidence="8" id="KW-1185">Reference proteome</keyword>
<name>A0AAD4IWP9_PERFH</name>
<sequence length="258" mass="29335">MPRQKTKHTQIVSERVRKSTFKRRLDSLFKKAYELSILCGVEIVIIVRDPKEDHSTMWPSQDQVMNGVMKFLARSKEPGPKKMVLHEKFLNDKLKVINERLLKLQKKNEETEMGFLMNQLIEGGTFNELDLRQLNGLDQFVDEKLKKLMSRYDDLAGVQGQLSRTENSHHFQMTSGTTARTENSSGAIATTSIMTLMGDVTEDRWVSNTMPGIQNNLGISRGINIVPGSTEFERSFIEGNQGGVPDEFGRAWPTIFNP</sequence>
<feature type="domain" description="MADS-box" evidence="6">
    <location>
        <begin position="1"/>
        <end position="47"/>
    </location>
</feature>
<comment type="caution">
    <text evidence="7">The sequence shown here is derived from an EMBL/GenBank/DDBJ whole genome shotgun (WGS) entry which is preliminary data.</text>
</comment>
<evidence type="ECO:0000256" key="1">
    <source>
        <dbReference type="ARBA" id="ARBA00004123"/>
    </source>
</evidence>
<organism evidence="7 8">
    <name type="scientific">Perilla frutescens var. hirtella</name>
    <name type="common">Perilla citriodora</name>
    <name type="synonym">Perilla setoyensis</name>
    <dbReference type="NCBI Taxonomy" id="608512"/>
    <lineage>
        <taxon>Eukaryota</taxon>
        <taxon>Viridiplantae</taxon>
        <taxon>Streptophyta</taxon>
        <taxon>Embryophyta</taxon>
        <taxon>Tracheophyta</taxon>
        <taxon>Spermatophyta</taxon>
        <taxon>Magnoliopsida</taxon>
        <taxon>eudicotyledons</taxon>
        <taxon>Gunneridae</taxon>
        <taxon>Pentapetalae</taxon>
        <taxon>asterids</taxon>
        <taxon>lamiids</taxon>
        <taxon>Lamiales</taxon>
        <taxon>Lamiaceae</taxon>
        <taxon>Nepetoideae</taxon>
        <taxon>Elsholtzieae</taxon>
        <taxon>Perilla</taxon>
    </lineage>
</organism>
<dbReference type="InterPro" id="IPR033897">
    <property type="entry name" value="SRF-like_MADS-box"/>
</dbReference>
<evidence type="ECO:0000256" key="5">
    <source>
        <dbReference type="ARBA" id="ARBA00023242"/>
    </source>
</evidence>
<reference evidence="7 8" key="1">
    <citation type="journal article" date="2021" name="Nat. Commun.">
        <title>Incipient diploidization of the medicinal plant Perilla within 10,000 years.</title>
        <authorList>
            <person name="Zhang Y."/>
            <person name="Shen Q."/>
            <person name="Leng L."/>
            <person name="Zhang D."/>
            <person name="Chen S."/>
            <person name="Shi Y."/>
            <person name="Ning Z."/>
            <person name="Chen S."/>
        </authorList>
    </citation>
    <scope>NUCLEOTIDE SEQUENCE [LARGE SCALE GENOMIC DNA]</scope>
    <source>
        <strain evidence="8">cv. PC099</strain>
    </source>
</reference>
<dbReference type="InterPro" id="IPR002100">
    <property type="entry name" value="TF_MADSbox"/>
</dbReference>